<reference evidence="4" key="1">
    <citation type="submission" date="2020-10" db="EMBL/GenBank/DDBJ databases">
        <authorList>
            <person name="Gilroy R."/>
        </authorList>
    </citation>
    <scope>NUCLEOTIDE SEQUENCE</scope>
    <source>
        <strain evidence="4">CHK147-3167</strain>
    </source>
</reference>
<name>A0A9D1CZ93_9FIRM</name>
<dbReference type="EMBL" id="DVFV01000124">
    <property type="protein sequence ID" value="HIQ91414.1"/>
    <property type="molecule type" value="Genomic_DNA"/>
</dbReference>
<dbReference type="InterPro" id="IPR036162">
    <property type="entry name" value="Resolvase-like_N_sf"/>
</dbReference>
<dbReference type="AlphaFoldDB" id="A0A9D1CZ93"/>
<reference evidence="4" key="2">
    <citation type="journal article" date="2021" name="PeerJ">
        <title>Extensive microbial diversity within the chicken gut microbiome revealed by metagenomics and culture.</title>
        <authorList>
            <person name="Gilroy R."/>
            <person name="Ravi A."/>
            <person name="Getino M."/>
            <person name="Pursley I."/>
            <person name="Horton D.L."/>
            <person name="Alikhan N.F."/>
            <person name="Baker D."/>
            <person name="Gharbi K."/>
            <person name="Hall N."/>
            <person name="Watson M."/>
            <person name="Adriaenssens E.M."/>
            <person name="Foster-Nyarko E."/>
            <person name="Jarju S."/>
            <person name="Secka A."/>
            <person name="Antonio M."/>
            <person name="Oren A."/>
            <person name="Chaudhuri R.R."/>
            <person name="La Ragione R."/>
            <person name="Hildebrand F."/>
            <person name="Pallen M.J."/>
        </authorList>
    </citation>
    <scope>NUCLEOTIDE SEQUENCE</scope>
    <source>
        <strain evidence="4">CHK147-3167</strain>
    </source>
</reference>
<feature type="coiled-coil region" evidence="1">
    <location>
        <begin position="348"/>
        <end position="403"/>
    </location>
</feature>
<dbReference type="CDD" id="cd00338">
    <property type="entry name" value="Ser_Recombinase"/>
    <property type="match status" value="1"/>
</dbReference>
<evidence type="ECO:0000259" key="2">
    <source>
        <dbReference type="PROSITE" id="PS51736"/>
    </source>
</evidence>
<accession>A0A9D1CZ93</accession>
<dbReference type="GO" id="GO:0000150">
    <property type="term" value="F:DNA strand exchange activity"/>
    <property type="evidence" value="ECO:0007669"/>
    <property type="project" value="InterPro"/>
</dbReference>
<sequence>MNEEKKIAGIYTRVSTEDQAREGFSLPEQKERLEAFCKCRDYEIYDYYEDAGISAKTGNHRPEFDRMLEDIKAKKINTIVTLKLDRLTRSVYDWENIMNFLDQNNAYLDCANDEINTTTANGKLISRLLMSVSQNEIERTSERTKLGLVGAIKSGNIPSQTPFGYKRENKKLVPNPLTKDIVVRMYQLYFEGNSYQKIANIFNKENVGNKKWRDSTILNMIENPIYKGDFIHGKRTNHPTYYENVVEPLVSKAMWENCQVQKKKNSRNYMRNLTYIFLQKLKCPKCGRILGGRASYKKKADKYYYYYGCCECKNNIKEDKIEQSILHLLSDILEYDSVVNNFFLPMLKNKLNNPKEELTKELKAQEKKKDRIKEAYINEVFTIEEYKKESAIIDENIKNLERQLLEQNQVDDLNFTEEDILIKRDIDFINQIKLPNLYNQIEITWKDLSREEKAQIITNYIDDITLRLDVDGDYIVNDVNFRSTFYNDFKSLYDKGFIDWKFIKMDVDGIGYVRVSQYLPQKQVERHVMRLREYYDVHYYEGILDFETKMFDTQKREEDEIVRIFPLEPMDGKKTKINMGMLGVSKDSEIRVENEEDLFHTIPPEDIEYNEYILMECDNNEKVN</sequence>
<dbReference type="Pfam" id="PF00239">
    <property type="entry name" value="Resolvase"/>
    <property type="match status" value="1"/>
</dbReference>
<dbReference type="InterPro" id="IPR038109">
    <property type="entry name" value="DNA_bind_recomb_sf"/>
</dbReference>
<dbReference type="InterPro" id="IPR006119">
    <property type="entry name" value="Resolv_N"/>
</dbReference>
<dbReference type="SMART" id="SM00857">
    <property type="entry name" value="Resolvase"/>
    <property type="match status" value="1"/>
</dbReference>
<evidence type="ECO:0000259" key="3">
    <source>
        <dbReference type="PROSITE" id="PS51737"/>
    </source>
</evidence>
<evidence type="ECO:0000313" key="5">
    <source>
        <dbReference type="Proteomes" id="UP000886786"/>
    </source>
</evidence>
<gene>
    <name evidence="4" type="ORF">IAB27_07335</name>
</gene>
<evidence type="ECO:0000313" key="4">
    <source>
        <dbReference type="EMBL" id="HIQ91414.1"/>
    </source>
</evidence>
<dbReference type="PROSITE" id="PS51737">
    <property type="entry name" value="RECOMBINASE_DNA_BIND"/>
    <property type="match status" value="1"/>
</dbReference>
<dbReference type="PANTHER" id="PTHR30461:SF23">
    <property type="entry name" value="DNA RECOMBINASE-RELATED"/>
    <property type="match status" value="1"/>
</dbReference>
<comment type="caution">
    <text evidence="4">The sequence shown here is derived from an EMBL/GenBank/DDBJ whole genome shotgun (WGS) entry which is preliminary data.</text>
</comment>
<keyword evidence="1" id="KW-0175">Coiled coil</keyword>
<feature type="domain" description="Resolvase/invertase-type recombinase catalytic" evidence="2">
    <location>
        <begin position="7"/>
        <end position="155"/>
    </location>
</feature>
<dbReference type="InterPro" id="IPR011109">
    <property type="entry name" value="DNA_bind_recombinase_dom"/>
</dbReference>
<dbReference type="Gene3D" id="3.90.1750.20">
    <property type="entry name" value="Putative Large Serine Recombinase, Chain B, Domain 2"/>
    <property type="match status" value="1"/>
</dbReference>
<dbReference type="PANTHER" id="PTHR30461">
    <property type="entry name" value="DNA-INVERTASE FROM LAMBDOID PROPHAGE"/>
    <property type="match status" value="1"/>
</dbReference>
<proteinExistence type="predicted"/>
<dbReference type="InterPro" id="IPR050639">
    <property type="entry name" value="SSR_resolvase"/>
</dbReference>
<dbReference type="Pfam" id="PF07508">
    <property type="entry name" value="Recombinase"/>
    <property type="match status" value="1"/>
</dbReference>
<evidence type="ECO:0000256" key="1">
    <source>
        <dbReference type="SAM" id="Coils"/>
    </source>
</evidence>
<dbReference type="GO" id="GO:0003677">
    <property type="term" value="F:DNA binding"/>
    <property type="evidence" value="ECO:0007669"/>
    <property type="project" value="InterPro"/>
</dbReference>
<organism evidence="4 5">
    <name type="scientific">Candidatus Coprosoma intestinipullorum</name>
    <dbReference type="NCBI Taxonomy" id="2840752"/>
    <lineage>
        <taxon>Bacteria</taxon>
        <taxon>Bacillati</taxon>
        <taxon>Bacillota</taxon>
        <taxon>Bacillota incertae sedis</taxon>
        <taxon>Candidatus Coprosoma</taxon>
    </lineage>
</organism>
<protein>
    <submittedName>
        <fullName evidence="4">Recombinase family protein</fullName>
    </submittedName>
</protein>
<dbReference type="SUPFAM" id="SSF53041">
    <property type="entry name" value="Resolvase-like"/>
    <property type="match status" value="1"/>
</dbReference>
<dbReference type="Proteomes" id="UP000886786">
    <property type="component" value="Unassembled WGS sequence"/>
</dbReference>
<dbReference type="Gene3D" id="3.40.50.1390">
    <property type="entry name" value="Resolvase, N-terminal catalytic domain"/>
    <property type="match status" value="1"/>
</dbReference>
<dbReference type="PROSITE" id="PS51736">
    <property type="entry name" value="RECOMBINASES_3"/>
    <property type="match status" value="1"/>
</dbReference>
<feature type="domain" description="Recombinase" evidence="3">
    <location>
        <begin position="162"/>
        <end position="268"/>
    </location>
</feature>